<dbReference type="EMBL" id="NEVH01006721">
    <property type="protein sequence ID" value="PNF37201.1"/>
    <property type="molecule type" value="Genomic_DNA"/>
</dbReference>
<comment type="caution">
    <text evidence="3">The sequence shown here is derived from an EMBL/GenBank/DDBJ whole genome shotgun (WGS) entry which is preliminary data.</text>
</comment>
<dbReference type="GO" id="GO:0071897">
    <property type="term" value="P:DNA biosynthetic process"/>
    <property type="evidence" value="ECO:0007669"/>
    <property type="project" value="UniProtKB-ARBA"/>
</dbReference>
<keyword evidence="1" id="KW-0812">Transmembrane</keyword>
<accession>A0A2J7Q554</accession>
<evidence type="ECO:0000313" key="3">
    <source>
        <dbReference type="EMBL" id="PNF23717.1"/>
    </source>
</evidence>
<reference evidence="3 5" key="1">
    <citation type="submission" date="2017-12" db="EMBL/GenBank/DDBJ databases">
        <title>Hemimetabolous genomes reveal molecular basis of termite eusociality.</title>
        <authorList>
            <person name="Harrison M.C."/>
            <person name="Jongepier E."/>
            <person name="Robertson H.M."/>
            <person name="Arning N."/>
            <person name="Bitard-Feildel T."/>
            <person name="Chao H."/>
            <person name="Childers C.P."/>
            <person name="Dinh H."/>
            <person name="Doddapaneni H."/>
            <person name="Dugan S."/>
            <person name="Gowin J."/>
            <person name="Greiner C."/>
            <person name="Han Y."/>
            <person name="Hu H."/>
            <person name="Hughes D.S.T."/>
            <person name="Huylmans A.-K."/>
            <person name="Kemena C."/>
            <person name="Kremer L.P.M."/>
            <person name="Lee S.L."/>
            <person name="Lopez-Ezquerra A."/>
            <person name="Mallet L."/>
            <person name="Monroy-Kuhn J.M."/>
            <person name="Moser A."/>
            <person name="Murali S.C."/>
            <person name="Muzny D.M."/>
            <person name="Otani S."/>
            <person name="Piulachs M.-D."/>
            <person name="Poelchau M."/>
            <person name="Qu J."/>
            <person name="Schaub F."/>
            <person name="Wada-Katsumata A."/>
            <person name="Worley K.C."/>
            <person name="Xie Q."/>
            <person name="Ylla G."/>
            <person name="Poulsen M."/>
            <person name="Gibbs R.A."/>
            <person name="Schal C."/>
            <person name="Richards S."/>
            <person name="Belles X."/>
            <person name="Korb J."/>
            <person name="Bornberg-Bauer E."/>
        </authorList>
    </citation>
    <scope>NUCLEOTIDE SEQUENCE [LARGE SCALE GENOMIC DNA]</scope>
    <source>
        <tissue evidence="3">Whole body</tissue>
    </source>
</reference>
<dbReference type="EMBL" id="NEVH01018372">
    <property type="protein sequence ID" value="PNF23717.1"/>
    <property type="molecule type" value="Genomic_DNA"/>
</dbReference>
<protein>
    <recommendedName>
        <fullName evidence="2">Reverse transcriptase domain-containing protein</fullName>
    </recommendedName>
</protein>
<evidence type="ECO:0000313" key="5">
    <source>
        <dbReference type="Proteomes" id="UP000235965"/>
    </source>
</evidence>
<dbReference type="STRING" id="105785.A0A2J7Q554"/>
<sequence>MWEDIFEATDVNIMFNNFLNTYLRIFYSSFTRRKIKSKPNVHEWLTTGIRISCRNKRNLYLQCRTSNDIKLKEHYKQYCKILTNVIKAAKKIHYDRRIIDSKNKSKTIWNIIKTETGKKEDKVDIQSLDIKGIITSDQQIMAKNLNDYFVTVAEDIIDNTSISKTGQPMHDNYLNYMSSMFTSPLSNIRPKHASTHEIEGIIKSLKAKYSHGYDEIPVAILKASALFISSPLTYIVNKSLSSGIYPTRLKFSIVKPVFKSGDKLNISNYRPISLLPAFSKVFEKVIYSRLNQHLIQNKILASDQYGFRKNSTTNRASFKLLNEILVAMNNKLTIGGIFCDLKKAFDCVNHEIFLNKLGYYGINGVFKKLIKSYLNNRYQKVVLNNRTTYNTTFSDWEIIKYGVPQGSILGPLFFLLYINDLPKVITNNAKIILFADDTSIIISDSSPHNLEINMNKQFLAINKWFEANLLSLNFNKTHHLLFRTKNSLVTDISIYHQNKNITNVPNIKFLGIYIDETLSWKSHIDKLVIKMSAACYAIRTVRGLMSQETLRMIYFAYVHTIMEYGIIFWGSSATSINVFRMQKRIIRTIMNVRTRDSCRELFKNLKILPMYSQYIYSIILFVVNNRDLYSSNYETHNLNTRHTTNLHLPTSRLTIFQKGPYYFGIKAYNHLPSRIKSMSNDVKLFKLRLKRFFLSNSFYSLEEYFNHVCN</sequence>
<keyword evidence="1" id="KW-1133">Transmembrane helix</keyword>
<dbReference type="CDD" id="cd01650">
    <property type="entry name" value="RT_nLTR_like"/>
    <property type="match status" value="1"/>
</dbReference>
<evidence type="ECO:0000259" key="2">
    <source>
        <dbReference type="PROSITE" id="PS50878"/>
    </source>
</evidence>
<gene>
    <name evidence="4" type="ORF">B7P43_G00491</name>
    <name evidence="3" type="ORF">B7P43_G02468</name>
</gene>
<evidence type="ECO:0000256" key="1">
    <source>
        <dbReference type="SAM" id="Phobius"/>
    </source>
</evidence>
<dbReference type="InParanoid" id="A0A2J7Q554"/>
<dbReference type="InterPro" id="IPR043502">
    <property type="entry name" value="DNA/RNA_pol_sf"/>
</dbReference>
<dbReference type="InterPro" id="IPR000477">
    <property type="entry name" value="RT_dom"/>
</dbReference>
<dbReference type="PROSITE" id="PS50878">
    <property type="entry name" value="RT_POL"/>
    <property type="match status" value="1"/>
</dbReference>
<dbReference type="Proteomes" id="UP000235965">
    <property type="component" value="Unassembled WGS sequence"/>
</dbReference>
<organism evidence="3 5">
    <name type="scientific">Cryptotermes secundus</name>
    <dbReference type="NCBI Taxonomy" id="105785"/>
    <lineage>
        <taxon>Eukaryota</taxon>
        <taxon>Metazoa</taxon>
        <taxon>Ecdysozoa</taxon>
        <taxon>Arthropoda</taxon>
        <taxon>Hexapoda</taxon>
        <taxon>Insecta</taxon>
        <taxon>Pterygota</taxon>
        <taxon>Neoptera</taxon>
        <taxon>Polyneoptera</taxon>
        <taxon>Dictyoptera</taxon>
        <taxon>Blattodea</taxon>
        <taxon>Blattoidea</taxon>
        <taxon>Termitoidae</taxon>
        <taxon>Kalotermitidae</taxon>
        <taxon>Cryptotermitinae</taxon>
        <taxon>Cryptotermes</taxon>
    </lineage>
</organism>
<dbReference type="PANTHER" id="PTHR33332">
    <property type="entry name" value="REVERSE TRANSCRIPTASE DOMAIN-CONTAINING PROTEIN"/>
    <property type="match status" value="1"/>
</dbReference>
<dbReference type="Pfam" id="PF00078">
    <property type="entry name" value="RVT_1"/>
    <property type="match status" value="1"/>
</dbReference>
<keyword evidence="5" id="KW-1185">Reference proteome</keyword>
<feature type="domain" description="Reverse transcriptase" evidence="2">
    <location>
        <begin position="238"/>
        <end position="514"/>
    </location>
</feature>
<proteinExistence type="predicted"/>
<name>A0A2J7Q554_9NEOP</name>
<dbReference type="SUPFAM" id="SSF56672">
    <property type="entry name" value="DNA/RNA polymerases"/>
    <property type="match status" value="1"/>
</dbReference>
<feature type="transmembrane region" description="Helical" evidence="1">
    <location>
        <begin position="554"/>
        <end position="579"/>
    </location>
</feature>
<evidence type="ECO:0000313" key="4">
    <source>
        <dbReference type="EMBL" id="PNF37201.1"/>
    </source>
</evidence>
<keyword evidence="1" id="KW-0472">Membrane</keyword>
<dbReference type="AlphaFoldDB" id="A0A2J7Q554"/>